<comment type="caution">
    <text evidence="2">The sequence shown here is derived from an EMBL/GenBank/DDBJ whole genome shotgun (WGS) entry which is preliminary data.</text>
</comment>
<dbReference type="Proteomes" id="UP000704738">
    <property type="component" value="Unassembled WGS sequence"/>
</dbReference>
<dbReference type="AlphaFoldDB" id="A0ABD6NCQ4"/>
<feature type="compositionally biased region" description="Basic residues" evidence="1">
    <location>
        <begin position="70"/>
        <end position="83"/>
    </location>
</feature>
<evidence type="ECO:0000256" key="1">
    <source>
        <dbReference type="SAM" id="MobiDB-lite"/>
    </source>
</evidence>
<dbReference type="EMBL" id="QJRE01000110">
    <property type="protein sequence ID" value="NWL46767.1"/>
    <property type="molecule type" value="Genomic_DNA"/>
</dbReference>
<accession>A0ABD6NCQ4</accession>
<protein>
    <submittedName>
        <fullName evidence="2">Uncharacterized protein</fullName>
    </submittedName>
</protein>
<reference evidence="2 3" key="1">
    <citation type="submission" date="2018-06" db="EMBL/GenBank/DDBJ databases">
        <title>Bacteria isolated from soil of Wuhan.</title>
        <authorList>
            <person name="Xiang W."/>
            <person name="Huang C."/>
        </authorList>
    </citation>
    <scope>NUCLEOTIDE SEQUENCE [LARGE SCALE GENOMIC DNA]</scope>
    <source>
        <strain evidence="3">xwS4</strain>
    </source>
</reference>
<name>A0ABD6NCQ4_9PSED</name>
<organism evidence="2 3">
    <name type="scientific">Pseudomonas hunanensis</name>
    <dbReference type="NCBI Taxonomy" id="1247546"/>
    <lineage>
        <taxon>Bacteria</taxon>
        <taxon>Pseudomonadati</taxon>
        <taxon>Pseudomonadota</taxon>
        <taxon>Gammaproteobacteria</taxon>
        <taxon>Pseudomonadales</taxon>
        <taxon>Pseudomonadaceae</taxon>
        <taxon>Pseudomonas</taxon>
    </lineage>
</organism>
<evidence type="ECO:0000313" key="2">
    <source>
        <dbReference type="EMBL" id="NWL46767.1"/>
    </source>
</evidence>
<feature type="region of interest" description="Disordered" evidence="1">
    <location>
        <begin position="98"/>
        <end position="142"/>
    </location>
</feature>
<feature type="region of interest" description="Disordered" evidence="1">
    <location>
        <begin position="60"/>
        <end position="83"/>
    </location>
</feature>
<proteinExistence type="predicted"/>
<gene>
    <name evidence="2" type="ORF">DM819_13180</name>
</gene>
<sequence length="142" mass="15239">MCCGADRAPPARRFAGEPAPTFVSGQYRLCQTRATALFVRRDIEACAKAFARKCHRHNWPETNVGAGLPAKRRAGGARFHRRSRYNDKHMAVIVSLKGKEKTIAETGTSPPPDSTGSVLGPAEGDRGNGGGLAPPRDQSRGN</sequence>
<evidence type="ECO:0000313" key="3">
    <source>
        <dbReference type="Proteomes" id="UP000704738"/>
    </source>
</evidence>